<keyword evidence="2" id="KW-0533">Nickel</keyword>
<dbReference type="Gene3D" id="1.10.645.10">
    <property type="entry name" value="Cytochrome-c3 Hydrogenase, chain B"/>
    <property type="match status" value="1"/>
</dbReference>
<feature type="domain" description="NADH-quinone oxidoreductase subunit D" evidence="4">
    <location>
        <begin position="292"/>
        <end position="358"/>
    </location>
</feature>
<keyword evidence="1" id="KW-0560">Oxidoreductase</keyword>
<comment type="cofactor">
    <cofactor evidence="2">
        <name>Fe cation</name>
        <dbReference type="ChEBI" id="CHEBI:24875"/>
    </cofactor>
</comment>
<dbReference type="GO" id="GO:0016651">
    <property type="term" value="F:oxidoreductase activity, acting on NAD(P)H"/>
    <property type="evidence" value="ECO:0007669"/>
    <property type="project" value="InterPro"/>
</dbReference>
<keyword evidence="3" id="KW-0813">Transport</keyword>
<dbReference type="Pfam" id="PF00346">
    <property type="entry name" value="Complex1_49kDa"/>
    <property type="match status" value="2"/>
</dbReference>
<evidence type="ECO:0000256" key="2">
    <source>
        <dbReference type="PIRSR" id="PIRSR601501-1"/>
    </source>
</evidence>
<evidence type="ECO:0000313" key="5">
    <source>
        <dbReference type="EMBL" id="HIP17259.1"/>
    </source>
</evidence>
<gene>
    <name evidence="5" type="ORF">EYG76_03015</name>
</gene>
<feature type="binding site" evidence="2">
    <location>
        <position position="65"/>
    </location>
    <ligand>
        <name>Fe cation</name>
        <dbReference type="ChEBI" id="CHEBI:24875"/>
    </ligand>
</feature>
<dbReference type="InterPro" id="IPR014029">
    <property type="entry name" value="NADH_UbQ_OxRdtase_49kDa_CS"/>
</dbReference>
<dbReference type="InterPro" id="IPR001501">
    <property type="entry name" value="Ni-dep_hyd_lsu"/>
</dbReference>
<feature type="binding site" evidence="2">
    <location>
        <position position="43"/>
    </location>
    <ligand>
        <name>Mg(2+)</name>
        <dbReference type="ChEBI" id="CHEBI:18420"/>
    </ligand>
</feature>
<feature type="binding site" evidence="2">
    <location>
        <position position="352"/>
    </location>
    <ligand>
        <name>Ni(2+)</name>
        <dbReference type="ChEBI" id="CHEBI:49786"/>
    </ligand>
</feature>
<name>A0A833DQB9_9EURY</name>
<dbReference type="InterPro" id="IPR029014">
    <property type="entry name" value="NiFe-Hase_large"/>
</dbReference>
<evidence type="ECO:0000256" key="1">
    <source>
        <dbReference type="ARBA" id="ARBA00023002"/>
    </source>
</evidence>
<organism evidence="5 6">
    <name type="scientific">Methanothermococcus okinawensis</name>
    <dbReference type="NCBI Taxonomy" id="155863"/>
    <lineage>
        <taxon>Archaea</taxon>
        <taxon>Methanobacteriati</taxon>
        <taxon>Methanobacteriota</taxon>
        <taxon>Methanomada group</taxon>
        <taxon>Methanococci</taxon>
        <taxon>Methanococcales</taxon>
        <taxon>Methanococcaceae</taxon>
        <taxon>Methanothermococcus</taxon>
    </lineage>
</organism>
<dbReference type="EMBL" id="DQSV01000056">
    <property type="protein sequence ID" value="HIP17259.1"/>
    <property type="molecule type" value="Genomic_DNA"/>
</dbReference>
<feature type="binding site" evidence="2">
    <location>
        <position position="62"/>
    </location>
    <ligand>
        <name>Mg(2+)</name>
        <dbReference type="ChEBI" id="CHEBI:18420"/>
    </ligand>
</feature>
<feature type="binding site" evidence="2">
    <location>
        <position position="355"/>
    </location>
    <ligand>
        <name>Fe cation</name>
        <dbReference type="ChEBI" id="CHEBI:24875"/>
    </ligand>
</feature>
<comment type="similarity">
    <text evidence="3">Belongs to the complex I 49 kDa subunit family.</text>
</comment>
<dbReference type="InterPro" id="IPR052197">
    <property type="entry name" value="ComplexI_49kDa-like"/>
</dbReference>
<dbReference type="GO" id="GO:0051287">
    <property type="term" value="F:NAD binding"/>
    <property type="evidence" value="ECO:0007669"/>
    <property type="project" value="InterPro"/>
</dbReference>
<dbReference type="Pfam" id="PF00374">
    <property type="entry name" value="NiFeSe_Hases"/>
    <property type="match status" value="1"/>
</dbReference>
<dbReference type="AlphaFoldDB" id="A0A833DQB9"/>
<accession>A0A833DQB9</accession>
<dbReference type="PANTHER" id="PTHR43485">
    <property type="entry name" value="HYDROGENASE-4 COMPONENT G"/>
    <property type="match status" value="1"/>
</dbReference>
<dbReference type="PANTHER" id="PTHR43485:SF1">
    <property type="entry name" value="FORMATE HYDROGENLYASE SUBUNIT 5-RELATED"/>
    <property type="match status" value="1"/>
</dbReference>
<dbReference type="Proteomes" id="UP000605144">
    <property type="component" value="Unassembled WGS sequence"/>
</dbReference>
<reference evidence="5" key="1">
    <citation type="journal article" date="2020" name="ISME J.">
        <title>Gammaproteobacteria mediating utilization of methyl-, sulfur- and petroleum organic compounds in deep ocean hydrothermal plumes.</title>
        <authorList>
            <person name="Zhou Z."/>
            <person name="Liu Y."/>
            <person name="Pan J."/>
            <person name="Cron B.R."/>
            <person name="Toner B.M."/>
            <person name="Anantharaman K."/>
            <person name="Breier J.A."/>
            <person name="Dick G.J."/>
            <person name="Li M."/>
        </authorList>
    </citation>
    <scope>NUCLEOTIDE SEQUENCE</scope>
    <source>
        <strain evidence="5">SZUA-1385</strain>
    </source>
</reference>
<evidence type="ECO:0000313" key="6">
    <source>
        <dbReference type="Proteomes" id="UP000605144"/>
    </source>
</evidence>
<feature type="binding site" evidence="2">
    <location>
        <position position="65"/>
    </location>
    <ligand>
        <name>Ni(2+)</name>
        <dbReference type="ChEBI" id="CHEBI:49786"/>
    </ligand>
</feature>
<comment type="cofactor">
    <cofactor evidence="2">
        <name>Ni(2+)</name>
        <dbReference type="ChEBI" id="CHEBI:49786"/>
    </cofactor>
</comment>
<dbReference type="SUPFAM" id="SSF56762">
    <property type="entry name" value="HydB/Nqo4-like"/>
    <property type="match status" value="1"/>
</dbReference>
<keyword evidence="3" id="KW-0520">NAD</keyword>
<evidence type="ECO:0000259" key="4">
    <source>
        <dbReference type="Pfam" id="PF00346"/>
    </source>
</evidence>
<protein>
    <recommendedName>
        <fullName evidence="4">NADH-quinone oxidoreductase subunit D domain-containing protein</fullName>
    </recommendedName>
</protein>
<keyword evidence="3" id="KW-1278">Translocase</keyword>
<feature type="binding site" evidence="2">
    <location>
        <position position="318"/>
    </location>
    <ligand>
        <name>Mg(2+)</name>
        <dbReference type="ChEBI" id="CHEBI:18420"/>
    </ligand>
</feature>
<dbReference type="GO" id="GO:0048038">
    <property type="term" value="F:quinone binding"/>
    <property type="evidence" value="ECO:0007669"/>
    <property type="project" value="InterPro"/>
</dbReference>
<dbReference type="PROSITE" id="PS00535">
    <property type="entry name" value="COMPLEX1_49K"/>
    <property type="match status" value="1"/>
</dbReference>
<keyword evidence="2" id="KW-0479">Metal-binding</keyword>
<comment type="caution">
    <text evidence="5">The sequence shown here is derived from an EMBL/GenBank/DDBJ whole genome shotgun (WGS) entry which is preliminary data.</text>
</comment>
<dbReference type="InterPro" id="IPR001135">
    <property type="entry name" value="NADH_Q_OxRdtase_suD"/>
</dbReference>
<proteinExistence type="inferred from homology"/>
<keyword evidence="2" id="KW-0460">Magnesium</keyword>
<dbReference type="GO" id="GO:0008901">
    <property type="term" value="F:ferredoxin hydrogenase activity"/>
    <property type="evidence" value="ECO:0007669"/>
    <property type="project" value="InterPro"/>
</dbReference>
<keyword evidence="2" id="KW-0408">Iron</keyword>
<feature type="domain" description="NADH-quinone oxidoreductase subunit D" evidence="4">
    <location>
        <begin position="120"/>
        <end position="275"/>
    </location>
</feature>
<evidence type="ECO:0000256" key="3">
    <source>
        <dbReference type="RuleBase" id="RU003685"/>
    </source>
</evidence>
<sequence>MNVVPLGPINPIFKEPIRIKLIVEGETVLGAEIEMGYVHRGIEKIMEGKHYLKGIYLAERVCGICSYIHTWTFAECIEHISNIEVPDKARYLRVLTTELERIHSHLIAISVYGLSIEHETFGIWCLNTREHVMDLLETITGNRINMGFNVVGGVRQDINKEMIDKIYKKLEELRNDMKNILEIYNTGPLINLRGRGVGVIGYKEIMKTRAVGPVARASALPESDWRLRHPTYKELKFKPVWAKEGDNSARTLVRIKEILASIDLIEKILELYQESTGAVRNRVNIKGGSGEWKNEAHRGEVTYKISLTDGGIIKRIIIRSPSVMNLEAYKYMLKTCPTVSDAVTTYISIDPCISCTERTIVLVDKKTGKTKPYSFK</sequence>
<dbReference type="InterPro" id="IPR018194">
    <property type="entry name" value="Ni-dep_hyd_lsu_Ni_BS"/>
</dbReference>
<dbReference type="GO" id="GO:0016151">
    <property type="term" value="F:nickel cation binding"/>
    <property type="evidence" value="ECO:0007669"/>
    <property type="project" value="InterPro"/>
</dbReference>
<dbReference type="PROSITE" id="PS00507">
    <property type="entry name" value="NI_HGENASE_L_1"/>
    <property type="match status" value="1"/>
</dbReference>